<reference evidence="1 2" key="1">
    <citation type="submission" date="2024-03" db="EMBL/GenBank/DDBJ databases">
        <title>The Acrasis kona genome and developmental transcriptomes reveal deep origins of eukaryotic multicellular pathways.</title>
        <authorList>
            <person name="Sheikh S."/>
            <person name="Fu C.-J."/>
            <person name="Brown M.W."/>
            <person name="Baldauf S.L."/>
        </authorList>
    </citation>
    <scope>NUCLEOTIDE SEQUENCE [LARGE SCALE GENOMIC DNA]</scope>
    <source>
        <strain evidence="1 2">ATCC MYA-3509</strain>
    </source>
</reference>
<keyword evidence="2" id="KW-1185">Reference proteome</keyword>
<organism evidence="1 2">
    <name type="scientific">Acrasis kona</name>
    <dbReference type="NCBI Taxonomy" id="1008807"/>
    <lineage>
        <taxon>Eukaryota</taxon>
        <taxon>Discoba</taxon>
        <taxon>Heterolobosea</taxon>
        <taxon>Tetramitia</taxon>
        <taxon>Eutetramitia</taxon>
        <taxon>Acrasidae</taxon>
        <taxon>Acrasis</taxon>
    </lineage>
</organism>
<protein>
    <submittedName>
        <fullName evidence="1">Uncharacterized protein</fullName>
    </submittedName>
</protein>
<feature type="non-terminal residue" evidence="1">
    <location>
        <position position="79"/>
    </location>
</feature>
<comment type="caution">
    <text evidence="1">The sequence shown here is derived from an EMBL/GenBank/DDBJ whole genome shotgun (WGS) entry which is preliminary data.</text>
</comment>
<dbReference type="AlphaFoldDB" id="A0AAW2Z7U0"/>
<dbReference type="EMBL" id="JAOPGA020001068">
    <property type="protein sequence ID" value="KAL0484761.1"/>
    <property type="molecule type" value="Genomic_DNA"/>
</dbReference>
<accession>A0AAW2Z7U0</accession>
<evidence type="ECO:0000313" key="2">
    <source>
        <dbReference type="Proteomes" id="UP001431209"/>
    </source>
</evidence>
<sequence>MDNATLHVDSVIFDSAWNPNTKPLDWDFFYHNYLQFMLDHFDKYTPSEYTRKAPSLDLFNNVTKKIHSTLPLCSRLDNR</sequence>
<proteinExistence type="predicted"/>
<name>A0AAW2Z7U0_9EUKA</name>
<gene>
    <name evidence="1" type="ORF">AKO1_003674</name>
</gene>
<evidence type="ECO:0000313" key="1">
    <source>
        <dbReference type="EMBL" id="KAL0484761.1"/>
    </source>
</evidence>
<dbReference type="Proteomes" id="UP001431209">
    <property type="component" value="Unassembled WGS sequence"/>
</dbReference>